<protein>
    <submittedName>
        <fullName evidence="1">SAM-dependent methyltransferase</fullName>
    </submittedName>
</protein>
<dbReference type="Gene3D" id="3.40.50.150">
    <property type="entry name" value="Vaccinia Virus protein VP39"/>
    <property type="match status" value="1"/>
</dbReference>
<keyword evidence="1" id="KW-0808">Transferase</keyword>
<dbReference type="Proteomes" id="UP000515663">
    <property type="component" value="Chromosome"/>
</dbReference>
<dbReference type="PANTHER" id="PTHR18895">
    <property type="entry name" value="HEMK METHYLTRANSFERASE"/>
    <property type="match status" value="1"/>
</dbReference>
<accession>A0A7D7R0D7</accession>
<reference evidence="2" key="1">
    <citation type="submission" date="2020-07" db="EMBL/GenBank/DDBJ databases">
        <title>novel species isolated from the respiratory tract of Marmot.</title>
        <authorList>
            <person name="Zhang G."/>
        </authorList>
    </citation>
    <scope>NUCLEOTIDE SEQUENCE [LARGE SCALE GENOMIC DNA]</scope>
    <source>
        <strain evidence="2">686</strain>
    </source>
</reference>
<evidence type="ECO:0000313" key="1">
    <source>
        <dbReference type="EMBL" id="QMT03768.1"/>
    </source>
</evidence>
<dbReference type="GO" id="GO:0008168">
    <property type="term" value="F:methyltransferase activity"/>
    <property type="evidence" value="ECO:0007669"/>
    <property type="project" value="UniProtKB-KW"/>
</dbReference>
<dbReference type="PANTHER" id="PTHR18895:SF74">
    <property type="entry name" value="MTRF1L RELEASE FACTOR GLUTAMINE METHYLTRANSFERASE"/>
    <property type="match status" value="1"/>
</dbReference>
<dbReference type="SUPFAM" id="SSF53335">
    <property type="entry name" value="S-adenosyl-L-methionine-dependent methyltransferases"/>
    <property type="match status" value="1"/>
</dbReference>
<dbReference type="InterPro" id="IPR029063">
    <property type="entry name" value="SAM-dependent_MTases_sf"/>
</dbReference>
<gene>
    <name evidence="1" type="ORF">H1R19_06685</name>
</gene>
<dbReference type="GO" id="GO:0032259">
    <property type="term" value="P:methylation"/>
    <property type="evidence" value="ECO:0007669"/>
    <property type="project" value="UniProtKB-KW"/>
</dbReference>
<dbReference type="KEGG" id="gji:H1R19_06685"/>
<keyword evidence="2" id="KW-1185">Reference proteome</keyword>
<name>A0A7D7R0D7_9ACTN</name>
<evidence type="ECO:0000313" key="2">
    <source>
        <dbReference type="Proteomes" id="UP000515663"/>
    </source>
</evidence>
<keyword evidence="1" id="KW-0489">Methyltransferase</keyword>
<dbReference type="EMBL" id="CP059491">
    <property type="protein sequence ID" value="QMT03768.1"/>
    <property type="molecule type" value="Genomic_DNA"/>
</dbReference>
<dbReference type="AlphaFoldDB" id="A0A7D7R0D7"/>
<dbReference type="InterPro" id="IPR050320">
    <property type="entry name" value="N5-glutamine_MTase"/>
</dbReference>
<proteinExistence type="predicted"/>
<organism evidence="1 2">
    <name type="scientific">Gordonia jinghuaiqii</name>
    <dbReference type="NCBI Taxonomy" id="2758710"/>
    <lineage>
        <taxon>Bacteria</taxon>
        <taxon>Bacillati</taxon>
        <taxon>Actinomycetota</taxon>
        <taxon>Actinomycetes</taxon>
        <taxon>Mycobacteriales</taxon>
        <taxon>Gordoniaceae</taxon>
        <taxon>Gordonia</taxon>
    </lineage>
</organism>
<sequence length="264" mass="28041">MHAGPPEDPLVGAFRRAGCVYAEEEVCILREHARTADELDDLSTRRIAGQPLEHLVGWVQFGDLRLSVGPGVFVPRQRSLLLAQAAVDAAGGFGEPVVLEPFCGVAPIASSVAASVPAAVLHVCDVDSATLAHARRNLPANSGIHLGSLLEPVPAALRGHLDVIAAVPPYVPDAQIAFLAPEARDHEPRRALTGGPDGLDHIAALVADARVWLRAGGDLLMEMHTAQFDLLANRLETDVSFDVDAIEGDDGQTVVARLRRRRDG</sequence>